<evidence type="ECO:0000313" key="9">
    <source>
        <dbReference type="EMBL" id="KAI5403557.1"/>
    </source>
</evidence>
<dbReference type="PANTHER" id="PTHR31769">
    <property type="entry name" value="OS07G0462200 PROTEIN-RELATED"/>
    <property type="match status" value="1"/>
</dbReference>
<evidence type="ECO:0000256" key="2">
    <source>
        <dbReference type="ARBA" id="ARBA00022692"/>
    </source>
</evidence>
<keyword evidence="3 8" id="KW-0732">Signal</keyword>
<comment type="caution">
    <text evidence="9">The sequence shown here is derived from an EMBL/GenBank/DDBJ whole genome shotgun (WGS) entry which is preliminary data.</text>
</comment>
<keyword evidence="4 7" id="KW-1133">Transmembrane helix</keyword>
<comment type="similarity">
    <text evidence="6">Belongs to the DESIGUAL family.</text>
</comment>
<dbReference type="GO" id="GO:0012505">
    <property type="term" value="C:endomembrane system"/>
    <property type="evidence" value="ECO:0007669"/>
    <property type="project" value="UniProtKB-SubCell"/>
</dbReference>
<dbReference type="InterPro" id="IPR052222">
    <property type="entry name" value="DESIGUAL"/>
</dbReference>
<keyword evidence="10" id="KW-1185">Reference proteome</keyword>
<name>A0A9D4WKU4_PEA</name>
<proteinExistence type="inferred from homology"/>
<dbReference type="Pfam" id="PF06749">
    <property type="entry name" value="DUF1218"/>
    <property type="match status" value="1"/>
</dbReference>
<evidence type="ECO:0000256" key="8">
    <source>
        <dbReference type="SAM" id="SignalP"/>
    </source>
</evidence>
<evidence type="ECO:0000256" key="7">
    <source>
        <dbReference type="SAM" id="Phobius"/>
    </source>
</evidence>
<evidence type="ECO:0000256" key="5">
    <source>
        <dbReference type="ARBA" id="ARBA00023136"/>
    </source>
</evidence>
<keyword evidence="2 7" id="KW-0812">Transmembrane</keyword>
<feature type="transmembrane region" description="Helical" evidence="7">
    <location>
        <begin position="94"/>
        <end position="117"/>
    </location>
</feature>
<evidence type="ECO:0000256" key="1">
    <source>
        <dbReference type="ARBA" id="ARBA00004127"/>
    </source>
</evidence>
<dbReference type="AlphaFoldDB" id="A0A9D4WKU4"/>
<reference evidence="9 10" key="1">
    <citation type="journal article" date="2022" name="Nat. Genet.">
        <title>Improved pea reference genome and pan-genome highlight genomic features and evolutionary characteristics.</title>
        <authorList>
            <person name="Yang T."/>
            <person name="Liu R."/>
            <person name="Luo Y."/>
            <person name="Hu S."/>
            <person name="Wang D."/>
            <person name="Wang C."/>
            <person name="Pandey M.K."/>
            <person name="Ge S."/>
            <person name="Xu Q."/>
            <person name="Li N."/>
            <person name="Li G."/>
            <person name="Huang Y."/>
            <person name="Saxena R.K."/>
            <person name="Ji Y."/>
            <person name="Li M."/>
            <person name="Yan X."/>
            <person name="He Y."/>
            <person name="Liu Y."/>
            <person name="Wang X."/>
            <person name="Xiang C."/>
            <person name="Varshney R.K."/>
            <person name="Ding H."/>
            <person name="Gao S."/>
            <person name="Zong X."/>
        </authorList>
    </citation>
    <scope>NUCLEOTIDE SEQUENCE [LARGE SCALE GENOMIC DNA]</scope>
    <source>
        <strain evidence="9 10">cv. Zhongwan 6</strain>
    </source>
</reference>
<gene>
    <name evidence="9" type="ORF">KIW84_050934</name>
</gene>
<dbReference type="OrthoDB" id="1931917at2759"/>
<feature type="signal peptide" evidence="8">
    <location>
        <begin position="1"/>
        <end position="26"/>
    </location>
</feature>
<feature type="transmembrane region" description="Helical" evidence="7">
    <location>
        <begin position="142"/>
        <end position="164"/>
    </location>
</feature>
<sequence>MAVTMKQMALFVSFFGVVSFILGVIAEHKKPASGIPVAVKDGVSCKFPSDPTIPLGYLSIVFLIASTVVGYLSLFYPYKGKSVPQGVLFKHTTFLVFFNVALFTSGLAATMLLWPVIQEQIHRSGKVHPDADYACPTAKTGIIGGGAFLSLDSCLFWLVALMLADNVREDHFDDGKGERNADYEDAYDPSINAYDASMVM</sequence>
<dbReference type="Gramene" id="Psat05G0093400-T1">
    <property type="protein sequence ID" value="KAI5403557.1"/>
    <property type="gene ID" value="KIW84_050934"/>
</dbReference>
<evidence type="ECO:0000256" key="3">
    <source>
        <dbReference type="ARBA" id="ARBA00022729"/>
    </source>
</evidence>
<feature type="transmembrane region" description="Helical" evidence="7">
    <location>
        <begin position="55"/>
        <end position="74"/>
    </location>
</feature>
<feature type="chain" id="PRO_5039313856" evidence="8">
    <location>
        <begin position="27"/>
        <end position="200"/>
    </location>
</feature>
<dbReference type="EMBL" id="JAMSHJ010000005">
    <property type="protein sequence ID" value="KAI5403557.1"/>
    <property type="molecule type" value="Genomic_DNA"/>
</dbReference>
<evidence type="ECO:0000256" key="4">
    <source>
        <dbReference type="ARBA" id="ARBA00022989"/>
    </source>
</evidence>
<dbReference type="InterPro" id="IPR009606">
    <property type="entry name" value="DEAL/Modifying_wall_lignin1/2"/>
</dbReference>
<organism evidence="9 10">
    <name type="scientific">Pisum sativum</name>
    <name type="common">Garden pea</name>
    <name type="synonym">Lathyrus oleraceus</name>
    <dbReference type="NCBI Taxonomy" id="3888"/>
    <lineage>
        <taxon>Eukaryota</taxon>
        <taxon>Viridiplantae</taxon>
        <taxon>Streptophyta</taxon>
        <taxon>Embryophyta</taxon>
        <taxon>Tracheophyta</taxon>
        <taxon>Spermatophyta</taxon>
        <taxon>Magnoliopsida</taxon>
        <taxon>eudicotyledons</taxon>
        <taxon>Gunneridae</taxon>
        <taxon>Pentapetalae</taxon>
        <taxon>rosids</taxon>
        <taxon>fabids</taxon>
        <taxon>Fabales</taxon>
        <taxon>Fabaceae</taxon>
        <taxon>Papilionoideae</taxon>
        <taxon>50 kb inversion clade</taxon>
        <taxon>NPAAA clade</taxon>
        <taxon>Hologalegina</taxon>
        <taxon>IRL clade</taxon>
        <taxon>Fabeae</taxon>
        <taxon>Lathyrus</taxon>
    </lineage>
</organism>
<accession>A0A9D4WKU4</accession>
<evidence type="ECO:0000256" key="6">
    <source>
        <dbReference type="ARBA" id="ARBA00029467"/>
    </source>
</evidence>
<comment type="subcellular location">
    <subcellularLocation>
        <location evidence="1">Endomembrane system</location>
        <topology evidence="1">Multi-pass membrane protein</topology>
    </subcellularLocation>
</comment>
<protein>
    <submittedName>
        <fullName evidence="9">Uncharacterized protein</fullName>
    </submittedName>
</protein>
<evidence type="ECO:0000313" key="10">
    <source>
        <dbReference type="Proteomes" id="UP001058974"/>
    </source>
</evidence>
<dbReference type="Proteomes" id="UP001058974">
    <property type="component" value="Chromosome 5"/>
</dbReference>
<keyword evidence="5 7" id="KW-0472">Membrane</keyword>